<sequence>MKIIFYILLLVIIYNIINISKALMFSGFHQMNEFDYGYLTGQVVLTIALIVGAYKIKSMK</sequence>
<dbReference type="Proteomes" id="UP001432059">
    <property type="component" value="Chromosome"/>
</dbReference>
<dbReference type="KEGG" id="bpor:BPO_2305"/>
<accession>A0AAU0F487</accession>
<keyword evidence="3" id="KW-1185">Reference proteome</keyword>
<dbReference type="AlphaFoldDB" id="A0AAU0F487"/>
<evidence type="ECO:0000313" key="3">
    <source>
        <dbReference type="Proteomes" id="UP001432059"/>
    </source>
</evidence>
<evidence type="ECO:0000313" key="2">
    <source>
        <dbReference type="EMBL" id="WOC52952.1"/>
    </source>
</evidence>
<dbReference type="RefSeq" id="WP_327984261.1">
    <property type="nucleotide sequence ID" value="NZ_CP136426.1"/>
</dbReference>
<name>A0AAU0F487_9FLAO</name>
<keyword evidence="1" id="KW-0812">Transmembrane</keyword>
<dbReference type="EMBL" id="CP136426">
    <property type="protein sequence ID" value="WOC52952.1"/>
    <property type="molecule type" value="Genomic_DNA"/>
</dbReference>
<protein>
    <submittedName>
        <fullName evidence="2">Uncharacterized protein</fullName>
    </submittedName>
</protein>
<organism evidence="2 3">
    <name type="scientific">Bergeyella porcorum</name>
    <dbReference type="NCBI Taxonomy" id="1735111"/>
    <lineage>
        <taxon>Bacteria</taxon>
        <taxon>Pseudomonadati</taxon>
        <taxon>Bacteroidota</taxon>
        <taxon>Flavobacteriia</taxon>
        <taxon>Flavobacteriales</taxon>
        <taxon>Weeksellaceae</taxon>
        <taxon>Bergeyella</taxon>
    </lineage>
</organism>
<gene>
    <name evidence="2" type="ORF">BPO_2305</name>
</gene>
<feature type="transmembrane region" description="Helical" evidence="1">
    <location>
        <begin position="5"/>
        <end position="24"/>
    </location>
</feature>
<keyword evidence="1" id="KW-1133">Transmembrane helix</keyword>
<feature type="transmembrane region" description="Helical" evidence="1">
    <location>
        <begin position="36"/>
        <end position="54"/>
    </location>
</feature>
<proteinExistence type="predicted"/>
<evidence type="ECO:0000256" key="1">
    <source>
        <dbReference type="SAM" id="Phobius"/>
    </source>
</evidence>
<reference evidence="2" key="1">
    <citation type="submission" date="2023-10" db="EMBL/GenBank/DDBJ databases">
        <title>Characterization and whole genome sequencing of a novel strain of Bergeyella porcorum QD2021 isolated from pig.</title>
        <authorList>
            <person name="Liu G."/>
            <person name="Chen C."/>
            <person name="Han X."/>
        </authorList>
    </citation>
    <scope>NUCLEOTIDE SEQUENCE</scope>
    <source>
        <strain evidence="2">QD2021</strain>
    </source>
</reference>
<keyword evidence="1" id="KW-0472">Membrane</keyword>